<evidence type="ECO:0000256" key="3">
    <source>
        <dbReference type="SAM" id="MobiDB-lite"/>
    </source>
</evidence>
<evidence type="ECO:0000313" key="6">
    <source>
        <dbReference type="EMBL" id="GFP83920.1"/>
    </source>
</evidence>
<comment type="caution">
    <text evidence="6">The sequence shown here is derived from an EMBL/GenBank/DDBJ whole genome shotgun (WGS) entry which is preliminary data.</text>
</comment>
<evidence type="ECO:0000256" key="1">
    <source>
        <dbReference type="ARBA" id="ARBA00005567"/>
    </source>
</evidence>
<comment type="similarity">
    <text evidence="1">Belongs to the ACBP family.</text>
</comment>
<feature type="compositionally biased region" description="Acidic residues" evidence="3">
    <location>
        <begin position="173"/>
        <end position="183"/>
    </location>
</feature>
<dbReference type="SUPFAM" id="SSF47027">
    <property type="entry name" value="Acyl-CoA binding protein"/>
    <property type="match status" value="1"/>
</dbReference>
<evidence type="ECO:0000256" key="4">
    <source>
        <dbReference type="SAM" id="Phobius"/>
    </source>
</evidence>
<evidence type="ECO:0000259" key="5">
    <source>
        <dbReference type="PROSITE" id="PS51228"/>
    </source>
</evidence>
<dbReference type="GO" id="GO:0006631">
    <property type="term" value="P:fatty acid metabolic process"/>
    <property type="evidence" value="ECO:0007669"/>
    <property type="project" value="TreeGrafter"/>
</dbReference>
<dbReference type="InterPro" id="IPR035984">
    <property type="entry name" value="Acyl-CoA-binding_sf"/>
</dbReference>
<keyword evidence="4" id="KW-1133">Transmembrane helix</keyword>
<dbReference type="EMBL" id="BMAC01000074">
    <property type="protein sequence ID" value="GFP83920.1"/>
    <property type="molecule type" value="Genomic_DNA"/>
</dbReference>
<keyword evidence="4" id="KW-0472">Membrane</keyword>
<reference evidence="6" key="1">
    <citation type="submission" date="2020-07" db="EMBL/GenBank/DDBJ databases">
        <title>Ethylene signaling mediates host invasion by parasitic plants.</title>
        <authorList>
            <person name="Yoshida S."/>
        </authorList>
    </citation>
    <scope>NUCLEOTIDE SEQUENCE</scope>
    <source>
        <strain evidence="6">Okayama</strain>
    </source>
</reference>
<dbReference type="InterPro" id="IPR014352">
    <property type="entry name" value="FERM/acyl-CoA-bd_prot_sf"/>
</dbReference>
<dbReference type="GO" id="GO:0000062">
    <property type="term" value="F:fatty-acyl-CoA binding"/>
    <property type="evidence" value="ECO:0007669"/>
    <property type="project" value="InterPro"/>
</dbReference>
<sequence>MEFFQEPTLTVFFAVISTFILAKIVSFAVSSSNSTTDDNPVVCSTNEGSVAKEVNLNRGLRVKSAKNKKKKVKFVDDVMRRRVDLYEGSENLELLGDIKSVEEKIVEGKIVDKKEKIREIADRIGENEETCFDISQDKGSEKVEEEIDGDDKSGAFSENQKSSGTSEQKFEIPDEGENDDDDWEGIERSELEKVFAEAVNYLEYGRKVKDKVDDDKLARLGSDVQMELYGLHKVAVEGPCHEPQPMALKVSARAKWNAWQRLGSMSQDAAMEQYIRVLSDNSPDWMHAYYSADNDIQGSTKLESVSKISNPDVERKSEIGYSPVGDYSEAVQCVVEKVNAELVWIIVWHSWPEFTGKCNNLVFVGIVVEDLIRLLQDETV</sequence>
<keyword evidence="4" id="KW-0812">Transmembrane</keyword>
<dbReference type="PROSITE" id="PS51228">
    <property type="entry name" value="ACB_2"/>
    <property type="match status" value="1"/>
</dbReference>
<organism evidence="6 7">
    <name type="scientific">Phtheirospermum japonicum</name>
    <dbReference type="NCBI Taxonomy" id="374723"/>
    <lineage>
        <taxon>Eukaryota</taxon>
        <taxon>Viridiplantae</taxon>
        <taxon>Streptophyta</taxon>
        <taxon>Embryophyta</taxon>
        <taxon>Tracheophyta</taxon>
        <taxon>Spermatophyta</taxon>
        <taxon>Magnoliopsida</taxon>
        <taxon>eudicotyledons</taxon>
        <taxon>Gunneridae</taxon>
        <taxon>Pentapetalae</taxon>
        <taxon>asterids</taxon>
        <taxon>lamiids</taxon>
        <taxon>Lamiales</taxon>
        <taxon>Orobanchaceae</taxon>
        <taxon>Orobanchaceae incertae sedis</taxon>
        <taxon>Phtheirospermum</taxon>
    </lineage>
</organism>
<dbReference type="AlphaFoldDB" id="A0A830B897"/>
<dbReference type="PANTHER" id="PTHR23310">
    <property type="entry name" value="ACYL-COA-BINDING PROTEIN, ACBP"/>
    <property type="match status" value="1"/>
</dbReference>
<evidence type="ECO:0000313" key="7">
    <source>
        <dbReference type="Proteomes" id="UP000653305"/>
    </source>
</evidence>
<accession>A0A830B897</accession>
<dbReference type="OrthoDB" id="71307at2759"/>
<keyword evidence="2" id="KW-0446">Lipid-binding</keyword>
<dbReference type="Gene3D" id="1.20.80.10">
    <property type="match status" value="1"/>
</dbReference>
<dbReference type="InterPro" id="IPR000582">
    <property type="entry name" value="Acyl-CoA-binding_protein"/>
</dbReference>
<dbReference type="Pfam" id="PF00887">
    <property type="entry name" value="ACBP"/>
    <property type="match status" value="1"/>
</dbReference>
<keyword evidence="7" id="KW-1185">Reference proteome</keyword>
<name>A0A830B897_9LAMI</name>
<proteinExistence type="inferred from homology"/>
<evidence type="ECO:0000256" key="2">
    <source>
        <dbReference type="ARBA" id="ARBA00023121"/>
    </source>
</evidence>
<gene>
    <name evidence="6" type="ORF">PHJA_000535600</name>
</gene>
<feature type="region of interest" description="Disordered" evidence="3">
    <location>
        <begin position="134"/>
        <end position="183"/>
    </location>
</feature>
<feature type="domain" description="ACB" evidence="5">
    <location>
        <begin position="191"/>
        <end position="287"/>
    </location>
</feature>
<dbReference type="PANTHER" id="PTHR23310:SF105">
    <property type="entry name" value="ACYL-COA-BINDING DOMAIN-CONTAINING PROTEIN 5"/>
    <property type="match status" value="1"/>
</dbReference>
<protein>
    <submittedName>
        <fullName evidence="6">Acyl-coa-binding domain-containing protein 3</fullName>
    </submittedName>
</protein>
<feature type="compositionally biased region" description="Polar residues" evidence="3">
    <location>
        <begin position="156"/>
        <end position="167"/>
    </location>
</feature>
<dbReference type="Proteomes" id="UP000653305">
    <property type="component" value="Unassembled WGS sequence"/>
</dbReference>
<feature type="transmembrane region" description="Helical" evidence="4">
    <location>
        <begin position="9"/>
        <end position="29"/>
    </location>
</feature>